<reference evidence="1" key="1">
    <citation type="submission" date="2021-01" db="EMBL/GenBank/DDBJ databases">
        <authorList>
            <person name="Corre E."/>
            <person name="Pelletier E."/>
            <person name="Niang G."/>
            <person name="Scheremetjew M."/>
            <person name="Finn R."/>
            <person name="Kale V."/>
            <person name="Holt S."/>
            <person name="Cochrane G."/>
            <person name="Meng A."/>
            <person name="Brown T."/>
            <person name="Cohen L."/>
        </authorList>
    </citation>
    <scope>NUCLEOTIDE SEQUENCE</scope>
    <source>
        <strain evidence="1">308</strain>
    </source>
</reference>
<dbReference type="AlphaFoldDB" id="A0A7S1BAS4"/>
<name>A0A7S1BAS4_9STRA</name>
<proteinExistence type="predicted"/>
<sequence>MALVCRLELCILLNNQTDDETDRGNCVSNKQETSRDRGVDKQGSERFYLFPCLLPIVSWNEIAQYWLTAADADPDRQSAVYRGYRFRSQSGFFPPGLFPGLLARCRLSRPGVVRPERTWKNCIVLSFGTRTKVMLRIDPREGDAVLDVVGTAPAAEDLFVGAAKGQASVVIWTTHLVKMFLRGSYPQLGLDEFFLCPSAECHARKVANGNRKADGGGGEGETFDPCRSYYHGDEFPAVPKSGKRYRGNHNCEADGCWRHLGVGHKIETMVPKITKRGLLCTNCRREARFALRDCL</sequence>
<protein>
    <submittedName>
        <fullName evidence="1">Uncharacterized protein</fullName>
    </submittedName>
</protein>
<organism evidence="1">
    <name type="scientific">Corethron hystrix</name>
    <dbReference type="NCBI Taxonomy" id="216773"/>
    <lineage>
        <taxon>Eukaryota</taxon>
        <taxon>Sar</taxon>
        <taxon>Stramenopiles</taxon>
        <taxon>Ochrophyta</taxon>
        <taxon>Bacillariophyta</taxon>
        <taxon>Coscinodiscophyceae</taxon>
        <taxon>Corethrophycidae</taxon>
        <taxon>Corethrales</taxon>
        <taxon>Corethraceae</taxon>
        <taxon>Corethron</taxon>
    </lineage>
</organism>
<accession>A0A7S1BAS4</accession>
<dbReference type="EMBL" id="HBFR01010027">
    <property type="protein sequence ID" value="CAD8880067.1"/>
    <property type="molecule type" value="Transcribed_RNA"/>
</dbReference>
<evidence type="ECO:0000313" key="1">
    <source>
        <dbReference type="EMBL" id="CAD8880067.1"/>
    </source>
</evidence>
<gene>
    <name evidence="1" type="ORF">CHYS00102_LOCUS7252</name>
</gene>